<name>A0ABS7FPR8_9ACTN</name>
<dbReference type="InterPro" id="IPR036188">
    <property type="entry name" value="FAD/NAD-bd_sf"/>
</dbReference>
<evidence type="ECO:0000313" key="4">
    <source>
        <dbReference type="EMBL" id="MBW8482403.1"/>
    </source>
</evidence>
<dbReference type="Gene3D" id="3.30.9.10">
    <property type="entry name" value="D-Amino Acid Oxidase, subunit A, domain 2"/>
    <property type="match status" value="1"/>
</dbReference>
<dbReference type="RefSeq" id="WP_220164906.1">
    <property type="nucleotide sequence ID" value="NZ_JAIBOA010000004.1"/>
</dbReference>
<keyword evidence="5" id="KW-1185">Reference proteome</keyword>
<dbReference type="InterPro" id="IPR050641">
    <property type="entry name" value="RIFMO-like"/>
</dbReference>
<accession>A0ABS7FPR8</accession>
<protein>
    <submittedName>
        <fullName evidence="4">4-hydroxybenzoate 3-monooxygenase</fullName>
        <ecNumber evidence="4">1.14.13.2</ecNumber>
    </submittedName>
</protein>
<dbReference type="InterPro" id="IPR012733">
    <property type="entry name" value="HB_mOase"/>
</dbReference>
<dbReference type="PRINTS" id="PR00420">
    <property type="entry name" value="RNGMNOXGNASE"/>
</dbReference>
<evidence type="ECO:0000259" key="3">
    <source>
        <dbReference type="Pfam" id="PF01494"/>
    </source>
</evidence>
<organism evidence="4 5">
    <name type="scientific">Actinomadura parmotrematis</name>
    <dbReference type="NCBI Taxonomy" id="2864039"/>
    <lineage>
        <taxon>Bacteria</taxon>
        <taxon>Bacillati</taxon>
        <taxon>Actinomycetota</taxon>
        <taxon>Actinomycetes</taxon>
        <taxon>Streptosporangiales</taxon>
        <taxon>Thermomonosporaceae</taxon>
        <taxon>Actinomadura</taxon>
    </lineage>
</organism>
<dbReference type="Pfam" id="PF01494">
    <property type="entry name" value="FAD_binding_3"/>
    <property type="match status" value="1"/>
</dbReference>
<reference evidence="4 5" key="1">
    <citation type="submission" date="2021-07" db="EMBL/GenBank/DDBJ databases">
        <title>Actinomadura sp. PM05-2 isolated from lichen.</title>
        <authorList>
            <person name="Somphong A."/>
            <person name="Phongsopitanun W."/>
            <person name="Tanasupawat S."/>
            <person name="Peongsungnone V."/>
        </authorList>
    </citation>
    <scope>NUCLEOTIDE SEQUENCE [LARGE SCALE GENOMIC DNA]</scope>
    <source>
        <strain evidence="4 5">PM05-2</strain>
    </source>
</reference>
<proteinExistence type="predicted"/>
<keyword evidence="2" id="KW-0274">FAD</keyword>
<keyword evidence="4" id="KW-0560">Oxidoreductase</keyword>
<dbReference type="NCBIfam" id="NF006091">
    <property type="entry name" value="PRK08243.1"/>
    <property type="match status" value="1"/>
</dbReference>
<evidence type="ECO:0000256" key="1">
    <source>
        <dbReference type="ARBA" id="ARBA00022630"/>
    </source>
</evidence>
<dbReference type="EMBL" id="JAIBOA010000004">
    <property type="protein sequence ID" value="MBW8482403.1"/>
    <property type="molecule type" value="Genomic_DNA"/>
</dbReference>
<gene>
    <name evidence="4" type="primary">pobA</name>
    <name evidence="4" type="ORF">K1Y72_08520</name>
</gene>
<evidence type="ECO:0000313" key="5">
    <source>
        <dbReference type="Proteomes" id="UP000774570"/>
    </source>
</evidence>
<dbReference type="SUPFAM" id="SSF51905">
    <property type="entry name" value="FAD/NAD(P)-binding domain"/>
    <property type="match status" value="1"/>
</dbReference>
<feature type="domain" description="FAD-binding" evidence="3">
    <location>
        <begin position="2"/>
        <end position="338"/>
    </location>
</feature>
<evidence type="ECO:0000256" key="2">
    <source>
        <dbReference type="ARBA" id="ARBA00022827"/>
    </source>
</evidence>
<sequence length="389" mass="42241">MRTQVAIIGAGPAGLLLSHLLAERGVASVVVEVRSRAYVEKRVRAGVLEQGTVDTLVAAGVGERLIREGLPHRGIELRYGGAGHRIAFEDLVPGREITVYGQQEVVKDLIAARLAAGGDVRFDVGEVTVHGADSDAPHLVVDGERIDCDFIAGCDGFHGVSRASFPDGMITEYERVYPFSWLGVLAEVAPSADELIYARTGRGFALHSMRSPTVSRFYLQVPSGDRVEEWPDERIWAELKARLETVPGFTLATGPVFEKSITPLRGYVAEPMRHGRLFLAGDAAHIVPPTGAKGLNLAVADVRVLTAAIADWYATGATGGLDAYSATCLERVWRAQHFSWWMTTLLHTFDEDPYAQRLQLSHLDYVTSSRAAATTLAENYVGLPYGDEA</sequence>
<dbReference type="Gene3D" id="3.50.50.60">
    <property type="entry name" value="FAD/NAD(P)-binding domain"/>
    <property type="match status" value="1"/>
</dbReference>
<dbReference type="GO" id="GO:0018659">
    <property type="term" value="F:4-hydroxybenzoate 3-monooxygenase activity"/>
    <property type="evidence" value="ECO:0007669"/>
    <property type="project" value="UniProtKB-EC"/>
</dbReference>
<dbReference type="SUPFAM" id="SSF54373">
    <property type="entry name" value="FAD-linked reductases, C-terminal domain"/>
    <property type="match status" value="1"/>
</dbReference>
<dbReference type="NCBIfam" id="TIGR02360">
    <property type="entry name" value="pbenz_hydroxyl"/>
    <property type="match status" value="1"/>
</dbReference>
<dbReference type="InterPro" id="IPR002938">
    <property type="entry name" value="FAD-bd"/>
</dbReference>
<dbReference type="PANTHER" id="PTHR43004">
    <property type="entry name" value="TRK SYSTEM POTASSIUM UPTAKE PROTEIN"/>
    <property type="match status" value="1"/>
</dbReference>
<dbReference type="PANTHER" id="PTHR43004:SF3">
    <property type="entry name" value="P-HYDROXYBENZOATE HYDROXYLASE"/>
    <property type="match status" value="1"/>
</dbReference>
<dbReference type="Proteomes" id="UP000774570">
    <property type="component" value="Unassembled WGS sequence"/>
</dbReference>
<keyword evidence="1" id="KW-0285">Flavoprotein</keyword>
<dbReference type="EC" id="1.14.13.2" evidence="4"/>
<comment type="caution">
    <text evidence="4">The sequence shown here is derived from an EMBL/GenBank/DDBJ whole genome shotgun (WGS) entry which is preliminary data.</text>
</comment>